<protein>
    <submittedName>
        <fullName evidence="2">Antibiotic biosynthesis monooxygenase</fullName>
    </submittedName>
</protein>
<evidence type="ECO:0000313" key="2">
    <source>
        <dbReference type="EMBL" id="KJE75690.1"/>
    </source>
</evidence>
<dbReference type="OrthoDB" id="9798157at2"/>
<dbReference type="SUPFAM" id="SSF54909">
    <property type="entry name" value="Dimeric alpha+beta barrel"/>
    <property type="match status" value="1"/>
</dbReference>
<dbReference type="EMBL" id="JXUW01000032">
    <property type="protein sequence ID" value="KJE75690.1"/>
    <property type="molecule type" value="Genomic_DNA"/>
</dbReference>
<feature type="domain" description="ABM" evidence="1">
    <location>
        <begin position="2"/>
        <end position="91"/>
    </location>
</feature>
<dbReference type="Gene3D" id="3.30.70.100">
    <property type="match status" value="1"/>
</dbReference>
<gene>
    <name evidence="2" type="ORF">FEAC_25900</name>
</gene>
<name>A0A0D8FQZ0_9ACTN</name>
<dbReference type="PATRIC" id="fig|1121877.4.peg.2888"/>
<keyword evidence="2" id="KW-0560">Oxidoreductase</keyword>
<dbReference type="GeneID" id="78373606"/>
<sequence>MVTEVATFNVLAGQEDSFYSAYLAARPHLSQYPGCRSAILSRVVELPSTFVLRVEWDRIEDHLDGFRASDAYVEWRKLLSPFFDGDPSVIHLVEP</sequence>
<evidence type="ECO:0000259" key="1">
    <source>
        <dbReference type="PROSITE" id="PS51725"/>
    </source>
</evidence>
<dbReference type="PROSITE" id="PS51725">
    <property type="entry name" value="ABM"/>
    <property type="match status" value="1"/>
</dbReference>
<evidence type="ECO:0000313" key="3">
    <source>
        <dbReference type="Proteomes" id="UP000032336"/>
    </source>
</evidence>
<dbReference type="STRING" id="1121877.FEAC_25900"/>
<proteinExistence type="predicted"/>
<reference evidence="2 3" key="1">
    <citation type="submission" date="2015-01" db="EMBL/GenBank/DDBJ databases">
        <title>Draft genome of the acidophilic iron oxidizer Ferrimicrobium acidiphilum strain T23.</title>
        <authorList>
            <person name="Poehlein A."/>
            <person name="Eisen S."/>
            <person name="Schloemann M."/>
            <person name="Johnson B.D."/>
            <person name="Daniel R."/>
            <person name="Muehling M."/>
        </authorList>
    </citation>
    <scope>NUCLEOTIDE SEQUENCE [LARGE SCALE GENOMIC DNA]</scope>
    <source>
        <strain evidence="2 3">T23</strain>
    </source>
</reference>
<comment type="caution">
    <text evidence="2">The sequence shown here is derived from an EMBL/GenBank/DDBJ whole genome shotgun (WGS) entry which is preliminary data.</text>
</comment>
<dbReference type="GO" id="GO:0004497">
    <property type="term" value="F:monooxygenase activity"/>
    <property type="evidence" value="ECO:0007669"/>
    <property type="project" value="UniProtKB-KW"/>
</dbReference>
<dbReference type="InterPro" id="IPR011008">
    <property type="entry name" value="Dimeric_a/b-barrel"/>
</dbReference>
<keyword evidence="3" id="KW-1185">Reference proteome</keyword>
<organism evidence="2 3">
    <name type="scientific">Ferrimicrobium acidiphilum DSM 19497</name>
    <dbReference type="NCBI Taxonomy" id="1121877"/>
    <lineage>
        <taxon>Bacteria</taxon>
        <taxon>Bacillati</taxon>
        <taxon>Actinomycetota</taxon>
        <taxon>Acidimicrobiia</taxon>
        <taxon>Acidimicrobiales</taxon>
        <taxon>Acidimicrobiaceae</taxon>
        <taxon>Ferrimicrobium</taxon>
    </lineage>
</organism>
<dbReference type="Pfam" id="PF03992">
    <property type="entry name" value="ABM"/>
    <property type="match status" value="1"/>
</dbReference>
<dbReference type="Proteomes" id="UP000032336">
    <property type="component" value="Unassembled WGS sequence"/>
</dbReference>
<accession>A0A0D8FQZ0</accession>
<dbReference type="RefSeq" id="WP_035390900.1">
    <property type="nucleotide sequence ID" value="NZ_JQKF01000033.1"/>
</dbReference>
<dbReference type="eggNOG" id="COG2329">
    <property type="taxonomic scope" value="Bacteria"/>
</dbReference>
<keyword evidence="2" id="KW-0503">Monooxygenase</keyword>
<dbReference type="AlphaFoldDB" id="A0A0D8FQZ0"/>
<dbReference type="InterPro" id="IPR007138">
    <property type="entry name" value="ABM_dom"/>
</dbReference>